<evidence type="ECO:0000313" key="2">
    <source>
        <dbReference type="Proteomes" id="UP000023152"/>
    </source>
</evidence>
<protein>
    <recommendedName>
        <fullName evidence="3">BAR domain-containing protein</fullName>
    </recommendedName>
</protein>
<organism evidence="1 2">
    <name type="scientific">Reticulomyxa filosa</name>
    <dbReference type="NCBI Taxonomy" id="46433"/>
    <lineage>
        <taxon>Eukaryota</taxon>
        <taxon>Sar</taxon>
        <taxon>Rhizaria</taxon>
        <taxon>Retaria</taxon>
        <taxon>Foraminifera</taxon>
        <taxon>Monothalamids</taxon>
        <taxon>Reticulomyxidae</taxon>
        <taxon>Reticulomyxa</taxon>
    </lineage>
</organism>
<dbReference type="EMBL" id="ASPP01013958">
    <property type="protein sequence ID" value="ETO19164.1"/>
    <property type="molecule type" value="Genomic_DNA"/>
</dbReference>
<dbReference type="AlphaFoldDB" id="X6N096"/>
<reference evidence="1 2" key="1">
    <citation type="journal article" date="2013" name="Curr. Biol.">
        <title>The Genome of the Foraminiferan Reticulomyxa filosa.</title>
        <authorList>
            <person name="Glockner G."/>
            <person name="Hulsmann N."/>
            <person name="Schleicher M."/>
            <person name="Noegel A.A."/>
            <person name="Eichinger L."/>
            <person name="Gallinger C."/>
            <person name="Pawlowski J."/>
            <person name="Sierra R."/>
            <person name="Euteneuer U."/>
            <person name="Pillet L."/>
            <person name="Moustafa A."/>
            <person name="Platzer M."/>
            <person name="Groth M."/>
            <person name="Szafranski K."/>
            <person name="Schliwa M."/>
        </authorList>
    </citation>
    <scope>NUCLEOTIDE SEQUENCE [LARGE SCALE GENOMIC DNA]</scope>
</reference>
<proteinExistence type="predicted"/>
<dbReference type="SUPFAM" id="SSF103657">
    <property type="entry name" value="BAR/IMD domain-like"/>
    <property type="match status" value="1"/>
</dbReference>
<keyword evidence="2" id="KW-1185">Reference proteome</keyword>
<accession>X6N096</accession>
<evidence type="ECO:0000313" key="1">
    <source>
        <dbReference type="EMBL" id="ETO19164.1"/>
    </source>
</evidence>
<dbReference type="InterPro" id="IPR027267">
    <property type="entry name" value="AH/BAR_dom_sf"/>
</dbReference>
<sequence>MSKEESKEIPSESQHIPQRPTKIQQIMTNVSSSQLFFNVNETSFVANKSQSAAFGSRLRRSISKVVVNTKVSAMHRLSNAAYIEEEPSIATALEVDFFTLKTTKREIIKFVKIARKFYDSLAGPSFFMYYFFMSPALPPLSILQKKITANKTNNKKKEHLEVEREYAITVRDIGLQSKNEFRNFVSDMGTIDCNLQKAKQGELEIFREKILEAVENFLEYDIEKCQELKLEYKQVKAQYDVAVHTYLDLQGKEHPKLDKINHASMKKSESEEALMISRKYLKVLYI</sequence>
<comment type="caution">
    <text evidence="1">The sequence shown here is derived from an EMBL/GenBank/DDBJ whole genome shotgun (WGS) entry which is preliminary data.</text>
</comment>
<dbReference type="Proteomes" id="UP000023152">
    <property type="component" value="Unassembled WGS sequence"/>
</dbReference>
<name>X6N096_RETFI</name>
<evidence type="ECO:0008006" key="3">
    <source>
        <dbReference type="Google" id="ProtNLM"/>
    </source>
</evidence>
<gene>
    <name evidence="1" type="ORF">RFI_18064</name>
</gene>